<protein>
    <recommendedName>
        <fullName evidence="7">Formamidopyrimidine-DNA glycosylase</fullName>
        <ecNumber evidence="5">3.2.2.23</ecNumber>
        <ecNumber evidence="6">4.2.99.18</ecNumber>
    </recommendedName>
    <alternativeName>
        <fullName evidence="18">DNA-(apurinic or apyrimidinic site) lyase MutM</fullName>
    </alternativeName>
</protein>
<dbReference type="InterPro" id="IPR015887">
    <property type="entry name" value="DNA_glyclase_Znf_dom_DNA_BS"/>
</dbReference>
<comment type="caution">
    <text evidence="23">The sequence shown here is derived from an EMBL/GenBank/DDBJ whole genome shotgun (WGS) entry which is preliminary data.</text>
</comment>
<dbReference type="InterPro" id="IPR010663">
    <property type="entry name" value="Znf_FPG/IleRS"/>
</dbReference>
<dbReference type="InterPro" id="IPR010979">
    <property type="entry name" value="Ribosomal_uS13-like_H2TH"/>
</dbReference>
<dbReference type="EMBL" id="BLVO01000005">
    <property type="protein sequence ID" value="GFM32297.1"/>
    <property type="molecule type" value="Genomic_DNA"/>
</dbReference>
<evidence type="ECO:0000256" key="5">
    <source>
        <dbReference type="ARBA" id="ARBA00012024"/>
    </source>
</evidence>
<dbReference type="GO" id="GO:0003684">
    <property type="term" value="F:damaged DNA binding"/>
    <property type="evidence" value="ECO:0007669"/>
    <property type="project" value="InterPro"/>
</dbReference>
<proteinExistence type="inferred from homology"/>
<comment type="cofactor">
    <cofactor evidence="2">
        <name>Zn(2+)</name>
        <dbReference type="ChEBI" id="CHEBI:29105"/>
    </cofactor>
</comment>
<dbReference type="RefSeq" id="WP_174404009.1">
    <property type="nucleotide sequence ID" value="NZ_BLVO01000005.1"/>
</dbReference>
<organism evidence="23 24">
    <name type="scientific">Desulfovibrio subterraneus</name>
    <dbReference type="NCBI Taxonomy" id="2718620"/>
    <lineage>
        <taxon>Bacteria</taxon>
        <taxon>Pseudomonadati</taxon>
        <taxon>Thermodesulfobacteriota</taxon>
        <taxon>Desulfovibrionia</taxon>
        <taxon>Desulfovibrionales</taxon>
        <taxon>Desulfovibrionaceae</taxon>
        <taxon>Desulfovibrio</taxon>
    </lineage>
</organism>
<dbReference type="Pfam" id="PF06827">
    <property type="entry name" value="zf-FPG_IleRS"/>
    <property type="match status" value="1"/>
</dbReference>
<evidence type="ECO:0000256" key="2">
    <source>
        <dbReference type="ARBA" id="ARBA00001947"/>
    </source>
</evidence>
<dbReference type="PROSITE" id="PS01242">
    <property type="entry name" value="ZF_FPG_1"/>
    <property type="match status" value="1"/>
</dbReference>
<dbReference type="CDD" id="cd08966">
    <property type="entry name" value="EcFpg-like_N"/>
    <property type="match status" value="1"/>
</dbReference>
<dbReference type="Gene3D" id="3.20.190.10">
    <property type="entry name" value="MutM-like, N-terminal"/>
    <property type="match status" value="1"/>
</dbReference>
<dbReference type="InterPro" id="IPR020629">
    <property type="entry name" value="FPG_Glyclase"/>
</dbReference>
<evidence type="ECO:0000256" key="10">
    <source>
        <dbReference type="ARBA" id="ARBA00022771"/>
    </source>
</evidence>
<keyword evidence="8" id="KW-0479">Metal-binding</keyword>
<dbReference type="Gene3D" id="1.10.8.50">
    <property type="match status" value="1"/>
</dbReference>
<dbReference type="PROSITE" id="PS51066">
    <property type="entry name" value="ZF_FPG_2"/>
    <property type="match status" value="1"/>
</dbReference>
<dbReference type="InterPro" id="IPR015886">
    <property type="entry name" value="H2TH_FPG"/>
</dbReference>
<evidence type="ECO:0000256" key="6">
    <source>
        <dbReference type="ARBA" id="ARBA00012720"/>
    </source>
</evidence>
<keyword evidence="17" id="KW-0326">Glycosidase</keyword>
<evidence type="ECO:0000256" key="13">
    <source>
        <dbReference type="ARBA" id="ARBA00023125"/>
    </source>
</evidence>
<evidence type="ECO:0000256" key="9">
    <source>
        <dbReference type="ARBA" id="ARBA00022763"/>
    </source>
</evidence>
<evidence type="ECO:0000256" key="3">
    <source>
        <dbReference type="ARBA" id="ARBA00009409"/>
    </source>
</evidence>
<dbReference type="GO" id="GO:0140078">
    <property type="term" value="F:class I DNA-(apurinic or apyrimidinic site) endonuclease activity"/>
    <property type="evidence" value="ECO:0007669"/>
    <property type="project" value="UniProtKB-EC"/>
</dbReference>
<evidence type="ECO:0000313" key="24">
    <source>
        <dbReference type="Proteomes" id="UP000503840"/>
    </source>
</evidence>
<comment type="catalytic activity">
    <reaction evidence="19">
        <text>2'-deoxyribonucleotide-(2'-deoxyribose 5'-phosphate)-2'-deoxyribonucleotide-DNA = a 3'-end 2'-deoxyribonucleotide-(2,3-dehydro-2,3-deoxyribose 5'-phosphate)-DNA + a 5'-end 5'-phospho-2'-deoxyribonucleoside-DNA + H(+)</text>
        <dbReference type="Rhea" id="RHEA:66592"/>
        <dbReference type="Rhea" id="RHEA-COMP:13180"/>
        <dbReference type="Rhea" id="RHEA-COMP:16897"/>
        <dbReference type="Rhea" id="RHEA-COMP:17067"/>
        <dbReference type="ChEBI" id="CHEBI:15378"/>
        <dbReference type="ChEBI" id="CHEBI:136412"/>
        <dbReference type="ChEBI" id="CHEBI:157695"/>
        <dbReference type="ChEBI" id="CHEBI:167181"/>
        <dbReference type="EC" id="4.2.99.18"/>
    </reaction>
</comment>
<dbReference type="FunFam" id="1.10.8.50:FF:000003">
    <property type="entry name" value="Formamidopyrimidine-DNA glycosylase"/>
    <property type="match status" value="1"/>
</dbReference>
<gene>
    <name evidence="23" type="ORF">DSM101010T_06620</name>
</gene>
<dbReference type="GO" id="GO:0006284">
    <property type="term" value="P:base-excision repair"/>
    <property type="evidence" value="ECO:0007669"/>
    <property type="project" value="InterPro"/>
</dbReference>
<evidence type="ECO:0000256" key="17">
    <source>
        <dbReference type="ARBA" id="ARBA00023295"/>
    </source>
</evidence>
<name>A0A7J0BF26_9BACT</name>
<dbReference type="PROSITE" id="PS51068">
    <property type="entry name" value="FPG_CAT"/>
    <property type="match status" value="1"/>
</dbReference>
<feature type="domain" description="Formamidopyrimidine-DNA glycosylase catalytic" evidence="22">
    <location>
        <begin position="2"/>
        <end position="132"/>
    </location>
</feature>
<dbReference type="InterPro" id="IPR035937">
    <property type="entry name" value="FPG_N"/>
</dbReference>
<dbReference type="InterPro" id="IPR012319">
    <property type="entry name" value="FPG_cat"/>
</dbReference>
<keyword evidence="10 20" id="KW-0863">Zinc-finger</keyword>
<accession>A0A7J0BF26</accession>
<dbReference type="SUPFAM" id="SSF81624">
    <property type="entry name" value="N-terminal domain of MutM-like DNA repair proteins"/>
    <property type="match status" value="1"/>
</dbReference>
<evidence type="ECO:0000256" key="19">
    <source>
        <dbReference type="ARBA" id="ARBA00044632"/>
    </source>
</evidence>
<dbReference type="SMART" id="SM00898">
    <property type="entry name" value="Fapy_DNA_glyco"/>
    <property type="match status" value="1"/>
</dbReference>
<dbReference type="PANTHER" id="PTHR22993:SF9">
    <property type="entry name" value="FORMAMIDOPYRIMIDINE-DNA GLYCOSYLASE"/>
    <property type="match status" value="1"/>
</dbReference>
<dbReference type="NCBIfam" id="NF002211">
    <property type="entry name" value="PRK01103.1"/>
    <property type="match status" value="1"/>
</dbReference>
<dbReference type="Proteomes" id="UP000503840">
    <property type="component" value="Unassembled WGS sequence"/>
</dbReference>
<keyword evidence="14" id="KW-0234">DNA repair</keyword>
<dbReference type="EC" id="4.2.99.18" evidence="6"/>
<evidence type="ECO:0000313" key="23">
    <source>
        <dbReference type="EMBL" id="GFM32297.1"/>
    </source>
</evidence>
<evidence type="ECO:0000259" key="21">
    <source>
        <dbReference type="PROSITE" id="PS51066"/>
    </source>
</evidence>
<evidence type="ECO:0000256" key="7">
    <source>
        <dbReference type="ARBA" id="ARBA00016240"/>
    </source>
</evidence>
<dbReference type="Pfam" id="PF01149">
    <property type="entry name" value="Fapy_DNA_glyco"/>
    <property type="match status" value="1"/>
</dbReference>
<evidence type="ECO:0000256" key="11">
    <source>
        <dbReference type="ARBA" id="ARBA00022801"/>
    </source>
</evidence>
<keyword evidence="13" id="KW-0238">DNA-binding</keyword>
<dbReference type="GO" id="GO:0034039">
    <property type="term" value="F:8-oxo-7,8-dihydroguanine DNA N-glycosylase activity"/>
    <property type="evidence" value="ECO:0007669"/>
    <property type="project" value="TreeGrafter"/>
</dbReference>
<dbReference type="EC" id="3.2.2.23" evidence="5"/>
<comment type="catalytic activity">
    <reaction evidence="1">
        <text>Hydrolysis of DNA containing ring-opened 7-methylguanine residues, releasing 2,6-diamino-4-hydroxy-5-(N-methyl)formamidopyrimidine.</text>
        <dbReference type="EC" id="3.2.2.23"/>
    </reaction>
</comment>
<dbReference type="InterPro" id="IPR000214">
    <property type="entry name" value="Znf_DNA_glyclase/AP_lyase"/>
</dbReference>
<keyword evidence="12" id="KW-0862">Zinc</keyword>
<dbReference type="SUPFAM" id="SSF57716">
    <property type="entry name" value="Glucocorticoid receptor-like (DNA-binding domain)"/>
    <property type="match status" value="1"/>
</dbReference>
<evidence type="ECO:0000259" key="22">
    <source>
        <dbReference type="PROSITE" id="PS51068"/>
    </source>
</evidence>
<dbReference type="SMART" id="SM01232">
    <property type="entry name" value="H2TH"/>
    <property type="match status" value="1"/>
</dbReference>
<evidence type="ECO:0000256" key="18">
    <source>
        <dbReference type="ARBA" id="ARBA00030638"/>
    </source>
</evidence>
<evidence type="ECO:0000256" key="14">
    <source>
        <dbReference type="ARBA" id="ARBA00023204"/>
    </source>
</evidence>
<evidence type="ECO:0000256" key="20">
    <source>
        <dbReference type="PROSITE-ProRule" id="PRU00391"/>
    </source>
</evidence>
<feature type="domain" description="FPG-type" evidence="21">
    <location>
        <begin position="255"/>
        <end position="289"/>
    </location>
</feature>
<keyword evidence="16" id="KW-0511">Multifunctional enzyme</keyword>
<dbReference type="AlphaFoldDB" id="A0A7J0BF26"/>
<keyword evidence="11" id="KW-0378">Hydrolase</keyword>
<evidence type="ECO:0000256" key="15">
    <source>
        <dbReference type="ARBA" id="ARBA00023239"/>
    </source>
</evidence>
<keyword evidence="24" id="KW-1185">Reference proteome</keyword>
<evidence type="ECO:0000256" key="4">
    <source>
        <dbReference type="ARBA" id="ARBA00011245"/>
    </source>
</evidence>
<dbReference type="SUPFAM" id="SSF46946">
    <property type="entry name" value="S13-like H2TH domain"/>
    <property type="match status" value="1"/>
</dbReference>
<dbReference type="PANTHER" id="PTHR22993">
    <property type="entry name" value="FORMAMIDOPYRIMIDINE-DNA GLYCOSYLASE"/>
    <property type="match status" value="1"/>
</dbReference>
<reference evidence="23 24" key="1">
    <citation type="submission" date="2020-05" db="EMBL/GenBank/DDBJ databases">
        <title>Draft genome sequence of Desulfovibrio sp. strain HN2T.</title>
        <authorList>
            <person name="Ueno A."/>
            <person name="Tamazawa S."/>
            <person name="Tamamura S."/>
            <person name="Murakami T."/>
            <person name="Kiyama T."/>
            <person name="Inomata H."/>
            <person name="Amano Y."/>
            <person name="Miyakawa K."/>
            <person name="Tamaki H."/>
            <person name="Naganuma T."/>
            <person name="Kaneko K."/>
        </authorList>
    </citation>
    <scope>NUCLEOTIDE SEQUENCE [LARGE SCALE GENOMIC DNA]</scope>
    <source>
        <strain evidence="23 24">HN2</strain>
    </source>
</reference>
<dbReference type="Pfam" id="PF06831">
    <property type="entry name" value="H2TH"/>
    <property type="match status" value="1"/>
</dbReference>
<comment type="subunit">
    <text evidence="4">Monomer.</text>
</comment>
<dbReference type="NCBIfam" id="TIGR00577">
    <property type="entry name" value="fpg"/>
    <property type="match status" value="1"/>
</dbReference>
<dbReference type="GO" id="GO:0008270">
    <property type="term" value="F:zinc ion binding"/>
    <property type="evidence" value="ECO:0007669"/>
    <property type="project" value="UniProtKB-KW"/>
</dbReference>
<evidence type="ECO:0000256" key="16">
    <source>
        <dbReference type="ARBA" id="ARBA00023268"/>
    </source>
</evidence>
<sequence>MPELPEVETIARGLAPQVEGRTVTAVHILNDSTVEGRRELLEHRVTGCVISRVHRRGKVLLMDIAPASASATDKPVVAPQPSSQPTHVAFHLKMTGRLFVYPQGTPPAVHTRIIFDLSDGSRVFFDDARKFGYCRALAAQDFTEWNFWQKLGPEPLEIGEDAFVQLLRGRRTRIKAALLDQTVIAGIGNIYADESLFRARIRPDAACDSIPEAKLRALHGVMQAVLQLAIRECGSSIRDYRDAHGDAGAFQNNFLVYGKAGEKCTVCGRKLSTAKVAGRTTVFCGKCQK</sequence>
<evidence type="ECO:0000256" key="1">
    <source>
        <dbReference type="ARBA" id="ARBA00001668"/>
    </source>
</evidence>
<evidence type="ECO:0000256" key="8">
    <source>
        <dbReference type="ARBA" id="ARBA00022723"/>
    </source>
</evidence>
<keyword evidence="15" id="KW-0456">Lyase</keyword>
<evidence type="ECO:0000256" key="12">
    <source>
        <dbReference type="ARBA" id="ARBA00022833"/>
    </source>
</evidence>
<keyword evidence="9" id="KW-0227">DNA damage</keyword>
<comment type="similarity">
    <text evidence="3">Belongs to the FPG family.</text>
</comment>